<feature type="domain" description="Response regulatory" evidence="3">
    <location>
        <begin position="3"/>
        <end position="120"/>
    </location>
</feature>
<reference evidence="4 5" key="2">
    <citation type="journal article" date="2021" name="Int. J. Syst. Evol. Microbiol.">
        <title>Isolation and Polyphasic Characterization of Desulfuromonas versatilis sp. Nov., an Electrogenic Bacteria Capable of Versatile Metabolism Isolated from a Graphene Oxide-Reducing Enrichment Culture.</title>
        <authorList>
            <person name="Xie L."/>
            <person name="Yoshida N."/>
            <person name="Ishii S."/>
            <person name="Meng L."/>
        </authorList>
    </citation>
    <scope>NUCLEOTIDE SEQUENCE [LARGE SCALE GENOMIC DNA]</scope>
    <source>
        <strain evidence="4 5">NIT-T3</strain>
    </source>
</reference>
<dbReference type="PANTHER" id="PTHR43547">
    <property type="entry name" value="TWO-COMPONENT HISTIDINE KINASE"/>
    <property type="match status" value="1"/>
</dbReference>
<dbReference type="PANTHER" id="PTHR43547:SF2">
    <property type="entry name" value="HYBRID SIGNAL TRANSDUCTION HISTIDINE KINASE C"/>
    <property type="match status" value="1"/>
</dbReference>
<evidence type="ECO:0000259" key="3">
    <source>
        <dbReference type="PROSITE" id="PS50110"/>
    </source>
</evidence>
<evidence type="ECO:0000256" key="1">
    <source>
        <dbReference type="ARBA" id="ARBA00022553"/>
    </source>
</evidence>
<keyword evidence="5" id="KW-1185">Reference proteome</keyword>
<dbReference type="Pfam" id="PF00072">
    <property type="entry name" value="Response_reg"/>
    <property type="match status" value="1"/>
</dbReference>
<dbReference type="SUPFAM" id="SSF52172">
    <property type="entry name" value="CheY-like"/>
    <property type="match status" value="1"/>
</dbReference>
<dbReference type="Gene3D" id="3.40.50.2300">
    <property type="match status" value="1"/>
</dbReference>
<dbReference type="SMART" id="SM00448">
    <property type="entry name" value="REC"/>
    <property type="match status" value="1"/>
</dbReference>
<dbReference type="EMBL" id="AP024355">
    <property type="protein sequence ID" value="BCR03829.1"/>
    <property type="molecule type" value="Genomic_DNA"/>
</dbReference>
<name>A0ABM8HQ17_9BACT</name>
<dbReference type="PROSITE" id="PS50110">
    <property type="entry name" value="RESPONSE_REGULATORY"/>
    <property type="match status" value="1"/>
</dbReference>
<dbReference type="Proteomes" id="UP001319827">
    <property type="component" value="Chromosome"/>
</dbReference>
<keyword evidence="1 2" id="KW-0597">Phosphoprotein</keyword>
<evidence type="ECO:0000256" key="2">
    <source>
        <dbReference type="PROSITE-ProRule" id="PRU00169"/>
    </source>
</evidence>
<dbReference type="InterPro" id="IPR001789">
    <property type="entry name" value="Sig_transdc_resp-reg_receiver"/>
</dbReference>
<reference evidence="4 5" key="1">
    <citation type="journal article" date="2016" name="C (Basel)">
        <title>Selective Growth of and Electricity Production by Marine Exoelectrogenic Bacteria in Self-Aggregated Hydrogel of Microbially Reduced Graphene Oxide.</title>
        <authorList>
            <person name="Yoshida N."/>
            <person name="Goto Y."/>
            <person name="Miyata Y."/>
        </authorList>
    </citation>
    <scope>NUCLEOTIDE SEQUENCE [LARGE SCALE GENOMIC DNA]</scope>
    <source>
        <strain evidence="4 5">NIT-T3</strain>
    </source>
</reference>
<dbReference type="InterPro" id="IPR011006">
    <property type="entry name" value="CheY-like_superfamily"/>
</dbReference>
<proteinExistence type="predicted"/>
<feature type="modified residue" description="4-aspartylphosphate" evidence="2">
    <location>
        <position position="52"/>
    </location>
</feature>
<organism evidence="4 5">
    <name type="scientific">Desulfuromonas versatilis</name>
    <dbReference type="NCBI Taxonomy" id="2802975"/>
    <lineage>
        <taxon>Bacteria</taxon>
        <taxon>Pseudomonadati</taxon>
        <taxon>Thermodesulfobacteriota</taxon>
        <taxon>Desulfuromonadia</taxon>
        <taxon>Desulfuromonadales</taxon>
        <taxon>Desulfuromonadaceae</taxon>
        <taxon>Desulfuromonas</taxon>
    </lineage>
</organism>
<protein>
    <recommendedName>
        <fullName evidence="3">Response regulatory domain-containing protein</fullName>
    </recommendedName>
</protein>
<accession>A0ABM8HQ17</accession>
<evidence type="ECO:0000313" key="4">
    <source>
        <dbReference type="EMBL" id="BCR03829.1"/>
    </source>
</evidence>
<dbReference type="RefSeq" id="WP_221251271.1">
    <property type="nucleotide sequence ID" value="NZ_AP024355.1"/>
</dbReference>
<sequence length="123" mass="13500">MKRILIVDDQPEVKKLLEVVLRQPDREFLSASSGVEALQLARQQCPDLILLDVMMPGGMDGYQVSRILKGDPSTAGCAIIAMTARVQEQDRIDAMAAGADDYVGKPFDMGTLKEKVARYLEAC</sequence>
<evidence type="ECO:0000313" key="5">
    <source>
        <dbReference type="Proteomes" id="UP001319827"/>
    </source>
</evidence>
<gene>
    <name evidence="4" type="ORF">DESUT3_08980</name>
</gene>